<protein>
    <recommendedName>
        <fullName evidence="2">SCP2 domain-containing protein</fullName>
    </recommendedName>
</protein>
<dbReference type="AlphaFoldDB" id="A0A0F9HTA0"/>
<dbReference type="EMBL" id="LAZR01014185">
    <property type="protein sequence ID" value="KKM18606.1"/>
    <property type="molecule type" value="Genomic_DNA"/>
</dbReference>
<dbReference type="InterPro" id="IPR036527">
    <property type="entry name" value="SCP2_sterol-bd_dom_sf"/>
</dbReference>
<proteinExistence type="predicted"/>
<comment type="caution">
    <text evidence="1">The sequence shown here is derived from an EMBL/GenBank/DDBJ whole genome shotgun (WGS) entry which is preliminary data.</text>
</comment>
<reference evidence="1" key="1">
    <citation type="journal article" date="2015" name="Nature">
        <title>Complex archaea that bridge the gap between prokaryotes and eukaryotes.</title>
        <authorList>
            <person name="Spang A."/>
            <person name="Saw J.H."/>
            <person name="Jorgensen S.L."/>
            <person name="Zaremba-Niedzwiedzka K."/>
            <person name="Martijn J."/>
            <person name="Lind A.E."/>
            <person name="van Eijk R."/>
            <person name="Schleper C."/>
            <person name="Guy L."/>
            <person name="Ettema T.J."/>
        </authorList>
    </citation>
    <scope>NUCLEOTIDE SEQUENCE</scope>
</reference>
<evidence type="ECO:0008006" key="2">
    <source>
        <dbReference type="Google" id="ProtNLM"/>
    </source>
</evidence>
<accession>A0A0F9HTA0</accession>
<dbReference type="Gene3D" id="3.30.1050.10">
    <property type="entry name" value="SCP2 sterol-binding domain"/>
    <property type="match status" value="1"/>
</dbReference>
<gene>
    <name evidence="1" type="ORF">LCGC14_1663990</name>
</gene>
<dbReference type="SUPFAM" id="SSF55718">
    <property type="entry name" value="SCP-like"/>
    <property type="match status" value="1"/>
</dbReference>
<evidence type="ECO:0000313" key="1">
    <source>
        <dbReference type="EMBL" id="KKM18606.1"/>
    </source>
</evidence>
<sequence length="132" mass="15171">MKNKMLTKEEWEAYLTRFMDAYNELPDLAPMLEPVFPLVFQYLITDKPEMNYWQFIDKDKMRWGMGEYSGSDAPKILHKTDFATIKKVNSGESDPIQETMAGTYIVEGDVSKLMSCAPLLPLNAKAHEKAIQ</sequence>
<name>A0A0F9HTA0_9ZZZZ</name>
<organism evidence="1">
    <name type="scientific">marine sediment metagenome</name>
    <dbReference type="NCBI Taxonomy" id="412755"/>
    <lineage>
        <taxon>unclassified sequences</taxon>
        <taxon>metagenomes</taxon>
        <taxon>ecological metagenomes</taxon>
    </lineage>
</organism>